<dbReference type="Gene3D" id="1.20.5.3310">
    <property type="match status" value="1"/>
</dbReference>
<dbReference type="Pfam" id="PF02416">
    <property type="entry name" value="TatA_B_E"/>
    <property type="match status" value="1"/>
</dbReference>
<dbReference type="eggNOG" id="COG1826">
    <property type="taxonomic scope" value="Bacteria"/>
</dbReference>
<evidence type="ECO:0000256" key="5">
    <source>
        <dbReference type="ARBA" id="ARBA00022927"/>
    </source>
</evidence>
<evidence type="ECO:0000256" key="2">
    <source>
        <dbReference type="ARBA" id="ARBA00022448"/>
    </source>
</evidence>
<evidence type="ECO:0000256" key="7">
    <source>
        <dbReference type="ARBA" id="ARBA00023010"/>
    </source>
</evidence>
<keyword evidence="4 9" id="KW-0812">Transmembrane</keyword>
<gene>
    <name evidence="9" type="primary">tatA</name>
    <name evidence="11" type="ORF">HMPREF1219_00562</name>
</gene>
<dbReference type="PATRIC" id="fig|1125779.3.peg.549"/>
<dbReference type="Proteomes" id="UP000014408">
    <property type="component" value="Unassembled WGS sequence"/>
</dbReference>
<dbReference type="InterPro" id="IPR003369">
    <property type="entry name" value="TatA/B/E"/>
</dbReference>
<evidence type="ECO:0000256" key="9">
    <source>
        <dbReference type="HAMAP-Rule" id="MF_00236"/>
    </source>
</evidence>
<feature type="region of interest" description="Disordered" evidence="10">
    <location>
        <begin position="39"/>
        <end position="90"/>
    </location>
</feature>
<comment type="subunit">
    <text evidence="9">The Tat system comprises two distinct complexes: a TatABC complex, containing multiple copies of TatA, TatB and TatC subunits, and a separate TatA complex, containing only TatA subunits. Substrates initially bind to the TatABC complex, which probably triggers association of the separate TatA complex to form the active translocon.</text>
</comment>
<dbReference type="NCBIfam" id="TIGR01411">
    <property type="entry name" value="tatAE"/>
    <property type="match status" value="1"/>
</dbReference>
<dbReference type="STRING" id="1125779.HMPREF1219_00562"/>
<sequence length="90" mass="9996">MNLGPAEIAIIVLVILLLFGGKKLPELARSLGRSMRIMKSEVKEMQNDDEASKQPQQAPQAIEQAGYQPAPQQQPVQNQYNNPAQNNNQQ</sequence>
<dbReference type="GO" id="GO:0043953">
    <property type="term" value="P:protein transport by the Tat complex"/>
    <property type="evidence" value="ECO:0007669"/>
    <property type="project" value="UniProtKB-UniRule"/>
</dbReference>
<dbReference type="AlphaFoldDB" id="S3A1G7"/>
<dbReference type="PANTHER" id="PTHR42982:SF8">
    <property type="entry name" value="SEC-INDEPENDENT PROTEIN TRANSLOCASE PROTEIN TATA"/>
    <property type="match status" value="1"/>
</dbReference>
<evidence type="ECO:0000256" key="3">
    <source>
        <dbReference type="ARBA" id="ARBA00022475"/>
    </source>
</evidence>
<accession>S3A1G7</accession>
<keyword evidence="3 9" id="KW-1003">Cell membrane</keyword>
<keyword evidence="12" id="KW-1185">Reference proteome</keyword>
<reference evidence="11 12" key="1">
    <citation type="submission" date="2013-05" db="EMBL/GenBank/DDBJ databases">
        <title>The Genome Sequence of Corynebacterium pyruviciproducens 1773O (ATCC BAA-1742).</title>
        <authorList>
            <consortium name="The Broad Institute Genomics Platform"/>
            <person name="Earl A."/>
            <person name="Ward D."/>
            <person name="Feldgarden M."/>
            <person name="Gevers D."/>
            <person name="Tong J."/>
            <person name="Walker B."/>
            <person name="Young S."/>
            <person name="Zeng Q."/>
            <person name="Gargeya S."/>
            <person name="Fitzgerald M."/>
            <person name="Haas B."/>
            <person name="Abouelleil A."/>
            <person name="Allen A.W."/>
            <person name="Alvarado L."/>
            <person name="Arachchi H.M."/>
            <person name="Berlin A.M."/>
            <person name="Chapman S.B."/>
            <person name="Gainer-Dewar J."/>
            <person name="Goldberg J."/>
            <person name="Griggs A."/>
            <person name="Gujja S."/>
            <person name="Hansen M."/>
            <person name="Howarth C."/>
            <person name="Imamovic A."/>
            <person name="Ireland A."/>
            <person name="Larimer J."/>
            <person name="McCowan C."/>
            <person name="Murphy C."/>
            <person name="Pearson M."/>
            <person name="Poon T.W."/>
            <person name="Priest M."/>
            <person name="Roberts A."/>
            <person name="Saif S."/>
            <person name="Shea T."/>
            <person name="Sisk P."/>
            <person name="Sykes S."/>
            <person name="Wortman J."/>
            <person name="Nusbaum C."/>
            <person name="Birren B."/>
        </authorList>
    </citation>
    <scope>NUCLEOTIDE SEQUENCE [LARGE SCALE GENOMIC DNA]</scope>
    <source>
        <strain evidence="11 12">ATCC BAA-1742</strain>
    </source>
</reference>
<dbReference type="HAMAP" id="MF_00236">
    <property type="entry name" value="TatA_E"/>
    <property type="match status" value="1"/>
</dbReference>
<evidence type="ECO:0000313" key="12">
    <source>
        <dbReference type="Proteomes" id="UP000014408"/>
    </source>
</evidence>
<comment type="caution">
    <text evidence="11">The sequence shown here is derived from an EMBL/GenBank/DDBJ whole genome shotgun (WGS) entry which is preliminary data.</text>
</comment>
<evidence type="ECO:0000256" key="8">
    <source>
        <dbReference type="ARBA" id="ARBA00023136"/>
    </source>
</evidence>
<dbReference type="PANTHER" id="PTHR42982">
    <property type="entry name" value="SEC-INDEPENDENT PROTEIN TRANSLOCASE PROTEIN TATA"/>
    <property type="match status" value="1"/>
</dbReference>
<protein>
    <recommendedName>
        <fullName evidence="9">Sec-independent protein translocase protein TatA</fullName>
    </recommendedName>
</protein>
<evidence type="ECO:0000256" key="1">
    <source>
        <dbReference type="ARBA" id="ARBA00004162"/>
    </source>
</evidence>
<keyword evidence="8 9" id="KW-0472">Membrane</keyword>
<dbReference type="InterPro" id="IPR006312">
    <property type="entry name" value="TatA/E"/>
</dbReference>
<evidence type="ECO:0000256" key="4">
    <source>
        <dbReference type="ARBA" id="ARBA00022692"/>
    </source>
</evidence>
<dbReference type="EMBL" id="ATBY01000009">
    <property type="protein sequence ID" value="EPD70129.1"/>
    <property type="molecule type" value="Genomic_DNA"/>
</dbReference>
<dbReference type="GO" id="GO:0008320">
    <property type="term" value="F:protein transmembrane transporter activity"/>
    <property type="evidence" value="ECO:0007669"/>
    <property type="project" value="UniProtKB-UniRule"/>
</dbReference>
<comment type="similarity">
    <text evidence="9">Belongs to the TatA/E family.</text>
</comment>
<evidence type="ECO:0000256" key="6">
    <source>
        <dbReference type="ARBA" id="ARBA00022989"/>
    </source>
</evidence>
<comment type="function">
    <text evidence="9">Part of the twin-arginine translocation (Tat) system that transports large folded proteins containing a characteristic twin-arginine motif in their signal peptide across membranes. TatA could form the protein-conducting channel of the Tat system.</text>
</comment>
<keyword evidence="6 9" id="KW-1133">Transmembrane helix</keyword>
<comment type="subcellular location">
    <subcellularLocation>
        <location evidence="1 9">Cell membrane</location>
        <topology evidence="1 9">Single-pass membrane protein</topology>
    </subcellularLocation>
</comment>
<dbReference type="NCBIfam" id="NF001854">
    <property type="entry name" value="PRK00575.1"/>
    <property type="match status" value="1"/>
</dbReference>
<feature type="compositionally biased region" description="Basic and acidic residues" evidence="10">
    <location>
        <begin position="39"/>
        <end position="52"/>
    </location>
</feature>
<dbReference type="GO" id="GO:0033281">
    <property type="term" value="C:TAT protein transport complex"/>
    <property type="evidence" value="ECO:0007669"/>
    <property type="project" value="UniProtKB-UniRule"/>
</dbReference>
<feature type="compositionally biased region" description="Low complexity" evidence="10">
    <location>
        <begin position="54"/>
        <end position="90"/>
    </location>
</feature>
<evidence type="ECO:0000313" key="11">
    <source>
        <dbReference type="EMBL" id="EPD70129.1"/>
    </source>
</evidence>
<keyword evidence="5 9" id="KW-0653">Protein transport</keyword>
<dbReference type="HOGENOM" id="CLU_086034_4_0_11"/>
<organism evidence="11 12">
    <name type="scientific">Corynebacterium pyruviciproducens ATCC BAA-1742</name>
    <dbReference type="NCBI Taxonomy" id="1125779"/>
    <lineage>
        <taxon>Bacteria</taxon>
        <taxon>Bacillati</taxon>
        <taxon>Actinomycetota</taxon>
        <taxon>Actinomycetes</taxon>
        <taxon>Mycobacteriales</taxon>
        <taxon>Corynebacteriaceae</taxon>
        <taxon>Corynebacterium</taxon>
    </lineage>
</organism>
<keyword evidence="2 9" id="KW-0813">Transport</keyword>
<proteinExistence type="inferred from homology"/>
<name>S3A1G7_9CORY</name>
<dbReference type="RefSeq" id="WP_016457477.1">
    <property type="nucleotide sequence ID" value="NZ_KE150446.1"/>
</dbReference>
<feature type="transmembrane region" description="Helical" evidence="9">
    <location>
        <begin position="6"/>
        <end position="25"/>
    </location>
</feature>
<evidence type="ECO:0000256" key="10">
    <source>
        <dbReference type="SAM" id="MobiDB-lite"/>
    </source>
</evidence>
<keyword evidence="7 9" id="KW-0811">Translocation</keyword>